<dbReference type="AlphaFoldDB" id="A0A1F8EYF3"/>
<organism evidence="1 2">
    <name type="scientific">Candidatus Yanofskybacteria bacterium RIFCSPHIGHO2_01_FULL_45_42</name>
    <dbReference type="NCBI Taxonomy" id="1802671"/>
    <lineage>
        <taxon>Bacteria</taxon>
        <taxon>Candidatus Yanofskyibacteriota</taxon>
    </lineage>
</organism>
<sequence length="215" mass="25115">MTNKVRAFVTTWLFVLIGIPVSVGQDNFERRVDRIAKELLSKVEVPEPIEVRIYSKANIEGLAHFSTFSIKKLKKRPALNINKWFFANLSDKALTYVLAHELGHYFDSEPRLALSKTGFEFDGQFIADAFALYVIGEDLFKAGRDEMVLMYYYNVDPKEKWLMENDPTYYDLQLNYVRQRTNWWLAKAKQNLDKVPSLISSRNRSPINSRFKSTR</sequence>
<name>A0A1F8EYF3_9BACT</name>
<accession>A0A1F8EYF3</accession>
<dbReference type="EMBL" id="MGJL01000045">
    <property type="protein sequence ID" value="OGN05891.1"/>
    <property type="molecule type" value="Genomic_DNA"/>
</dbReference>
<reference evidence="1 2" key="1">
    <citation type="journal article" date="2016" name="Nat. Commun.">
        <title>Thousands of microbial genomes shed light on interconnected biogeochemical processes in an aquifer system.</title>
        <authorList>
            <person name="Anantharaman K."/>
            <person name="Brown C.T."/>
            <person name="Hug L.A."/>
            <person name="Sharon I."/>
            <person name="Castelle C.J."/>
            <person name="Probst A.J."/>
            <person name="Thomas B.C."/>
            <person name="Singh A."/>
            <person name="Wilkins M.J."/>
            <person name="Karaoz U."/>
            <person name="Brodie E.L."/>
            <person name="Williams K.H."/>
            <person name="Hubbard S.S."/>
            <person name="Banfield J.F."/>
        </authorList>
    </citation>
    <scope>NUCLEOTIDE SEQUENCE [LARGE SCALE GENOMIC DNA]</scope>
</reference>
<protein>
    <submittedName>
        <fullName evidence="1">Uncharacterized protein</fullName>
    </submittedName>
</protein>
<gene>
    <name evidence="1" type="ORF">A2750_02450</name>
</gene>
<proteinExistence type="predicted"/>
<comment type="caution">
    <text evidence="1">The sequence shown here is derived from an EMBL/GenBank/DDBJ whole genome shotgun (WGS) entry which is preliminary data.</text>
</comment>
<evidence type="ECO:0000313" key="1">
    <source>
        <dbReference type="EMBL" id="OGN05891.1"/>
    </source>
</evidence>
<dbReference type="Proteomes" id="UP000178023">
    <property type="component" value="Unassembled WGS sequence"/>
</dbReference>
<evidence type="ECO:0000313" key="2">
    <source>
        <dbReference type="Proteomes" id="UP000178023"/>
    </source>
</evidence>
<dbReference type="Gene3D" id="3.30.2010.10">
    <property type="entry name" value="Metalloproteases ('zincins'), catalytic domain"/>
    <property type="match status" value="1"/>
</dbReference>